<dbReference type="InterPro" id="IPR026906">
    <property type="entry name" value="LRR_5"/>
</dbReference>
<accession>A0AAD3D3E6</accession>
<proteinExistence type="predicted"/>
<keyword evidence="3" id="KW-1185">Reference proteome</keyword>
<evidence type="ECO:0000313" key="3">
    <source>
        <dbReference type="Proteomes" id="UP001054902"/>
    </source>
</evidence>
<dbReference type="AlphaFoldDB" id="A0AAD3D3E6"/>
<feature type="domain" description="PDZ" evidence="1">
    <location>
        <begin position="288"/>
        <end position="350"/>
    </location>
</feature>
<comment type="caution">
    <text evidence="2">The sequence shown here is derived from an EMBL/GenBank/DDBJ whole genome shotgun (WGS) entry which is preliminary data.</text>
</comment>
<dbReference type="Proteomes" id="UP001054902">
    <property type="component" value="Unassembled WGS sequence"/>
</dbReference>
<protein>
    <submittedName>
        <fullName evidence="2">Leucine-rich repeat domain-containing protein</fullName>
    </submittedName>
</protein>
<dbReference type="InterPro" id="IPR036034">
    <property type="entry name" value="PDZ_sf"/>
</dbReference>
<sequence>MLVISKEFKRDQPPGVRMFKGKKTYFYNGEKLWDEERGLLIYDKEERNTWQVIIVLHGVKVIPTGTFRECKNVLMVMMSDTVKRIEEEAFYRCTRLVKVRLSRKLEFIGLFAFNQCIYLRSIFIPPSCKKIRNLAFGNCNKLLIFVVSKNTELEKLALSDTPLRDAFPLVDGYETVERLNDWVKNLYIENEENELHRACASCHPMLDIIYSLVKRKGIQAMNTPNEIDITPSEYLRTNPYTNIKEQMILKKYVLEMMGEVTPEVEPKLDLESIADDLNEGEILIVNVPSGKLGAVWSSSEDEKVYIREIKETCSIKDEVRVNDRLIGLDDVDVRNMNKSRIMKLIIGKSENEARKLTVLRKLN</sequence>
<dbReference type="InterPro" id="IPR032675">
    <property type="entry name" value="LRR_dom_sf"/>
</dbReference>
<dbReference type="Gene3D" id="3.80.10.10">
    <property type="entry name" value="Ribonuclease Inhibitor"/>
    <property type="match status" value="1"/>
</dbReference>
<organism evidence="2 3">
    <name type="scientific">Chaetoceros tenuissimus</name>
    <dbReference type="NCBI Taxonomy" id="426638"/>
    <lineage>
        <taxon>Eukaryota</taxon>
        <taxon>Sar</taxon>
        <taxon>Stramenopiles</taxon>
        <taxon>Ochrophyta</taxon>
        <taxon>Bacillariophyta</taxon>
        <taxon>Coscinodiscophyceae</taxon>
        <taxon>Chaetocerotophycidae</taxon>
        <taxon>Chaetocerotales</taxon>
        <taxon>Chaetocerotaceae</taxon>
        <taxon>Chaetoceros</taxon>
    </lineage>
</organism>
<dbReference type="SUPFAM" id="SSF52058">
    <property type="entry name" value="L domain-like"/>
    <property type="match status" value="1"/>
</dbReference>
<dbReference type="Pfam" id="PF00595">
    <property type="entry name" value="PDZ"/>
    <property type="match status" value="1"/>
</dbReference>
<dbReference type="InterPro" id="IPR001478">
    <property type="entry name" value="PDZ"/>
</dbReference>
<name>A0AAD3D3E6_9STRA</name>
<dbReference type="EMBL" id="BLLK01000057">
    <property type="protein sequence ID" value="GFH57038.1"/>
    <property type="molecule type" value="Genomic_DNA"/>
</dbReference>
<evidence type="ECO:0000313" key="2">
    <source>
        <dbReference type="EMBL" id="GFH57038.1"/>
    </source>
</evidence>
<gene>
    <name evidence="2" type="ORF">CTEN210_13514</name>
</gene>
<dbReference type="SUPFAM" id="SSF50156">
    <property type="entry name" value="PDZ domain-like"/>
    <property type="match status" value="1"/>
</dbReference>
<evidence type="ECO:0000259" key="1">
    <source>
        <dbReference type="Pfam" id="PF00595"/>
    </source>
</evidence>
<dbReference type="Gene3D" id="2.30.42.10">
    <property type="match status" value="1"/>
</dbReference>
<reference evidence="2 3" key="1">
    <citation type="journal article" date="2021" name="Sci. Rep.">
        <title>The genome of the diatom Chaetoceros tenuissimus carries an ancient integrated fragment of an extant virus.</title>
        <authorList>
            <person name="Hongo Y."/>
            <person name="Kimura K."/>
            <person name="Takaki Y."/>
            <person name="Yoshida Y."/>
            <person name="Baba S."/>
            <person name="Kobayashi G."/>
            <person name="Nagasaki K."/>
            <person name="Hano T."/>
            <person name="Tomaru Y."/>
        </authorList>
    </citation>
    <scope>NUCLEOTIDE SEQUENCE [LARGE SCALE GENOMIC DNA]</scope>
    <source>
        <strain evidence="2 3">NIES-3715</strain>
    </source>
</reference>
<dbReference type="Pfam" id="PF13306">
    <property type="entry name" value="LRR_5"/>
    <property type="match status" value="1"/>
</dbReference>